<dbReference type="InterPro" id="IPR058193">
    <property type="entry name" value="VanY/YodJ_core_dom"/>
</dbReference>
<dbReference type="EMBL" id="JADEXP010000354">
    <property type="protein sequence ID" value="MBE9069990.1"/>
    <property type="molecule type" value="Genomic_DNA"/>
</dbReference>
<sequence length="166" mass="18833">GDLLGHRPYDVADANSLVAISTNPMVRLHPEVAQKVETMMIQARSAGASLDVISGFRSLEDQQYLFFDLKAERGETAQTRAEVSAPPGYSEHHTGYAVDFIDTAQPATELNASFENTNAFRWLEENAAYYGFELSFPKDNEQNVTYEPWHWRYVGNQESLELFYQD</sequence>
<dbReference type="SUPFAM" id="SSF55166">
    <property type="entry name" value="Hedgehog/DD-peptidase"/>
    <property type="match status" value="1"/>
</dbReference>
<reference evidence="2" key="1">
    <citation type="submission" date="2020-10" db="EMBL/GenBank/DDBJ databases">
        <authorList>
            <person name="Castelo-Branco R."/>
            <person name="Eusebio N."/>
            <person name="Adriana R."/>
            <person name="Vieira A."/>
            <person name="Brugerolle De Fraissinette N."/>
            <person name="Rezende De Castro R."/>
            <person name="Schneider M.P."/>
            <person name="Vasconcelos V."/>
            <person name="Leao P.N."/>
        </authorList>
    </citation>
    <scope>NUCLEOTIDE SEQUENCE</scope>
    <source>
        <strain evidence="2">LEGE 11479</strain>
    </source>
</reference>
<dbReference type="GO" id="GO:0006508">
    <property type="term" value="P:proteolysis"/>
    <property type="evidence" value="ECO:0007669"/>
    <property type="project" value="InterPro"/>
</dbReference>
<dbReference type="InterPro" id="IPR003709">
    <property type="entry name" value="VanY-like_core_dom"/>
</dbReference>
<name>A0A928ZYV7_LEPEC</name>
<keyword evidence="3" id="KW-1185">Reference proteome</keyword>
<dbReference type="PANTHER" id="PTHR34385">
    <property type="entry name" value="D-ALANYL-D-ALANINE CARBOXYPEPTIDASE"/>
    <property type="match status" value="1"/>
</dbReference>
<evidence type="ECO:0000313" key="2">
    <source>
        <dbReference type="EMBL" id="MBE9069990.1"/>
    </source>
</evidence>
<dbReference type="PANTHER" id="PTHR34385:SF1">
    <property type="entry name" value="PEPTIDOGLYCAN L-ALANYL-D-GLUTAMATE ENDOPEPTIDASE CWLK"/>
    <property type="match status" value="1"/>
</dbReference>
<dbReference type="Proteomes" id="UP000615026">
    <property type="component" value="Unassembled WGS sequence"/>
</dbReference>
<accession>A0A928ZYV7</accession>
<dbReference type="InterPro" id="IPR009045">
    <property type="entry name" value="Zn_M74/Hedgehog-like"/>
</dbReference>
<gene>
    <name evidence="2" type="ORF">IQ260_25445</name>
</gene>
<organism evidence="2 3">
    <name type="scientific">Leptolyngbya cf. ectocarpi LEGE 11479</name>
    <dbReference type="NCBI Taxonomy" id="1828722"/>
    <lineage>
        <taxon>Bacteria</taxon>
        <taxon>Bacillati</taxon>
        <taxon>Cyanobacteriota</taxon>
        <taxon>Cyanophyceae</taxon>
        <taxon>Leptolyngbyales</taxon>
        <taxon>Leptolyngbyaceae</taxon>
        <taxon>Leptolyngbya group</taxon>
        <taxon>Leptolyngbya</taxon>
    </lineage>
</organism>
<feature type="domain" description="D-alanyl-D-alanine carboxypeptidase-like core" evidence="1">
    <location>
        <begin position="27"/>
        <end position="155"/>
    </location>
</feature>
<proteinExistence type="predicted"/>
<evidence type="ECO:0000313" key="3">
    <source>
        <dbReference type="Proteomes" id="UP000615026"/>
    </source>
</evidence>
<evidence type="ECO:0000259" key="1">
    <source>
        <dbReference type="Pfam" id="PF02557"/>
    </source>
</evidence>
<dbReference type="AlphaFoldDB" id="A0A928ZYV7"/>
<dbReference type="CDD" id="cd14852">
    <property type="entry name" value="LD-carboxypeptidase"/>
    <property type="match status" value="1"/>
</dbReference>
<comment type="caution">
    <text evidence="2">The sequence shown here is derived from an EMBL/GenBank/DDBJ whole genome shotgun (WGS) entry which is preliminary data.</text>
</comment>
<protein>
    <submittedName>
        <fullName evidence="2">M15 family metallopeptidase</fullName>
    </submittedName>
</protein>
<dbReference type="InterPro" id="IPR052179">
    <property type="entry name" value="DD-CPase-like"/>
</dbReference>
<dbReference type="RefSeq" id="WP_193995875.1">
    <property type="nucleotide sequence ID" value="NZ_JADEXP010000354.1"/>
</dbReference>
<dbReference type="Pfam" id="PF02557">
    <property type="entry name" value="VanY"/>
    <property type="match status" value="1"/>
</dbReference>
<dbReference type="GO" id="GO:0008233">
    <property type="term" value="F:peptidase activity"/>
    <property type="evidence" value="ECO:0007669"/>
    <property type="project" value="InterPro"/>
</dbReference>
<feature type="non-terminal residue" evidence="2">
    <location>
        <position position="1"/>
    </location>
</feature>
<dbReference type="Gene3D" id="3.30.1380.10">
    <property type="match status" value="1"/>
</dbReference>